<protein>
    <recommendedName>
        <fullName evidence="3">Transposase</fullName>
    </recommendedName>
</protein>
<name>A0ABZ1TXA9_9ACTN</name>
<gene>
    <name evidence="1" type="ORF">OHA16_11735</name>
</gene>
<reference evidence="1" key="1">
    <citation type="submission" date="2022-10" db="EMBL/GenBank/DDBJ databases">
        <title>The complete genomes of actinobacterial strains from the NBC collection.</title>
        <authorList>
            <person name="Joergensen T.S."/>
            <person name="Alvarez Arevalo M."/>
            <person name="Sterndorff E.B."/>
            <person name="Faurdal D."/>
            <person name="Vuksanovic O."/>
            <person name="Mourched A.-S."/>
            <person name="Charusanti P."/>
            <person name="Shaw S."/>
            <person name="Blin K."/>
            <person name="Weber T."/>
        </authorList>
    </citation>
    <scope>NUCLEOTIDE SEQUENCE</scope>
    <source>
        <strain evidence="1">NBC_00222</strain>
    </source>
</reference>
<proteinExistence type="predicted"/>
<sequence length="84" mass="9223">MSSRPRTPVYTPAVGEVVRDLAHLDTSGKPLEAVYMDTLAGLVYLRHEAGGCEWTTKPTHVQALPTPRFLTVQHPSRPRTADVA</sequence>
<keyword evidence="2" id="KW-1185">Reference proteome</keyword>
<evidence type="ECO:0000313" key="1">
    <source>
        <dbReference type="EMBL" id="WUQ83575.1"/>
    </source>
</evidence>
<dbReference type="Proteomes" id="UP001432222">
    <property type="component" value="Chromosome"/>
</dbReference>
<accession>A0ABZ1TXA9</accession>
<dbReference type="EMBL" id="CP108110">
    <property type="protein sequence ID" value="WUQ83575.1"/>
    <property type="molecule type" value="Genomic_DNA"/>
</dbReference>
<evidence type="ECO:0008006" key="3">
    <source>
        <dbReference type="Google" id="ProtNLM"/>
    </source>
</evidence>
<evidence type="ECO:0000313" key="2">
    <source>
        <dbReference type="Proteomes" id="UP001432222"/>
    </source>
</evidence>
<dbReference type="RefSeq" id="WP_328954593.1">
    <property type="nucleotide sequence ID" value="NZ_CP108110.1"/>
</dbReference>
<organism evidence="1 2">
    <name type="scientific">Kitasatospora purpeofusca</name>
    <dbReference type="NCBI Taxonomy" id="67352"/>
    <lineage>
        <taxon>Bacteria</taxon>
        <taxon>Bacillati</taxon>
        <taxon>Actinomycetota</taxon>
        <taxon>Actinomycetes</taxon>
        <taxon>Kitasatosporales</taxon>
        <taxon>Streptomycetaceae</taxon>
        <taxon>Kitasatospora</taxon>
    </lineage>
</organism>